<keyword evidence="3" id="KW-1185">Reference proteome</keyword>
<dbReference type="AlphaFoldDB" id="A0A1I0DVA9"/>
<feature type="domain" description="DUF4143" evidence="1">
    <location>
        <begin position="101"/>
        <end position="187"/>
    </location>
</feature>
<evidence type="ECO:0000313" key="2">
    <source>
        <dbReference type="EMBL" id="SET36279.1"/>
    </source>
</evidence>
<name>A0A1I0DVA9_9FIRM</name>
<protein>
    <recommendedName>
        <fullName evidence="1">DUF4143 domain-containing protein</fullName>
    </recommendedName>
</protein>
<gene>
    <name evidence="2" type="ORF">SAMN05216313_10580</name>
</gene>
<sequence>MERCDAELGRLMSIFTNESKRYFDDVMETDTFEKLFHGIAVTLIREKQGAGDLVEDLSKIVYKQESGRFTKKMINHAISWLRSSHIIGYAGKSIDCDYLNIKENDRFYFLDVGIAHFFVARAGADEATIRGIVAENFVYLTLLRRISKDIAGNAPWFATYGKTKGELDFYVRSIVDYKNYGVEVKAGSHSGNTVTRLYQDGKIDYIYYLKGETCGGKADDGKILTVPIYLADRIAFDIGD</sequence>
<organism evidence="2 3">
    <name type="scientific">Enterocloster lavalensis</name>
    <dbReference type="NCBI Taxonomy" id="460384"/>
    <lineage>
        <taxon>Bacteria</taxon>
        <taxon>Bacillati</taxon>
        <taxon>Bacillota</taxon>
        <taxon>Clostridia</taxon>
        <taxon>Lachnospirales</taxon>
        <taxon>Lachnospiraceae</taxon>
        <taxon>Enterocloster</taxon>
    </lineage>
</organism>
<dbReference type="GeneID" id="93281781"/>
<dbReference type="Pfam" id="PF13635">
    <property type="entry name" value="DUF4143"/>
    <property type="match status" value="1"/>
</dbReference>
<dbReference type="STRING" id="460384.SAMN05216313_10580"/>
<dbReference type="RefSeq" id="WP_242956280.1">
    <property type="nucleotide sequence ID" value="NZ_FOIM01000005.1"/>
</dbReference>
<dbReference type="Proteomes" id="UP000198508">
    <property type="component" value="Unassembled WGS sequence"/>
</dbReference>
<dbReference type="InterPro" id="IPR025420">
    <property type="entry name" value="DUF4143"/>
</dbReference>
<evidence type="ECO:0000259" key="1">
    <source>
        <dbReference type="Pfam" id="PF13635"/>
    </source>
</evidence>
<evidence type="ECO:0000313" key="3">
    <source>
        <dbReference type="Proteomes" id="UP000198508"/>
    </source>
</evidence>
<reference evidence="3" key="1">
    <citation type="submission" date="2016-10" db="EMBL/GenBank/DDBJ databases">
        <authorList>
            <person name="Varghese N."/>
            <person name="Submissions S."/>
        </authorList>
    </citation>
    <scope>NUCLEOTIDE SEQUENCE [LARGE SCALE GENOMIC DNA]</scope>
    <source>
        <strain evidence="3">NLAE-zl-G277</strain>
    </source>
</reference>
<proteinExistence type="predicted"/>
<accession>A0A1I0DVA9</accession>
<dbReference type="EMBL" id="FOIM01000005">
    <property type="protein sequence ID" value="SET36279.1"/>
    <property type="molecule type" value="Genomic_DNA"/>
</dbReference>